<dbReference type="Pfam" id="PF14432">
    <property type="entry name" value="DYW_deaminase"/>
    <property type="match status" value="1"/>
</dbReference>
<dbReference type="FunFam" id="1.25.40.10:FF:000366">
    <property type="entry name" value="Pentatricopeptide (PPR) repeat-containing protein"/>
    <property type="match status" value="1"/>
</dbReference>
<organism evidence="4">
    <name type="scientific">Anthurium amnicola</name>
    <dbReference type="NCBI Taxonomy" id="1678845"/>
    <lineage>
        <taxon>Eukaryota</taxon>
        <taxon>Viridiplantae</taxon>
        <taxon>Streptophyta</taxon>
        <taxon>Embryophyta</taxon>
        <taxon>Tracheophyta</taxon>
        <taxon>Spermatophyta</taxon>
        <taxon>Magnoliopsida</taxon>
        <taxon>Liliopsida</taxon>
        <taxon>Araceae</taxon>
        <taxon>Pothoideae</taxon>
        <taxon>Potheae</taxon>
        <taxon>Anthurium</taxon>
    </lineage>
</organism>
<dbReference type="FunFam" id="1.25.40.10:FF:000344">
    <property type="entry name" value="Pentatricopeptide repeat-containing protein"/>
    <property type="match status" value="1"/>
</dbReference>
<dbReference type="InterPro" id="IPR002885">
    <property type="entry name" value="PPR_rpt"/>
</dbReference>
<dbReference type="InterPro" id="IPR011990">
    <property type="entry name" value="TPR-like_helical_dom_sf"/>
</dbReference>
<keyword evidence="1" id="KW-0677">Repeat</keyword>
<dbReference type="Pfam" id="PF12854">
    <property type="entry name" value="PPR_1"/>
    <property type="match status" value="2"/>
</dbReference>
<evidence type="ECO:0000256" key="2">
    <source>
        <dbReference type="PROSITE-ProRule" id="PRU00708"/>
    </source>
</evidence>
<feature type="repeat" description="PPR" evidence="2">
    <location>
        <begin position="401"/>
        <end position="435"/>
    </location>
</feature>
<feature type="repeat" description="PPR" evidence="2">
    <location>
        <begin position="199"/>
        <end position="233"/>
    </location>
</feature>
<dbReference type="InterPro" id="IPR032867">
    <property type="entry name" value="DYW_dom"/>
</dbReference>
<dbReference type="GO" id="GO:0008270">
    <property type="term" value="F:zinc ion binding"/>
    <property type="evidence" value="ECO:0007669"/>
    <property type="project" value="InterPro"/>
</dbReference>
<dbReference type="InterPro" id="IPR046848">
    <property type="entry name" value="E_motif"/>
</dbReference>
<protein>
    <submittedName>
        <fullName evidence="4">Pentatricopeptide repeat-containing protein At5g46460, mitochondrial</fullName>
    </submittedName>
</protein>
<dbReference type="GO" id="GO:0003723">
    <property type="term" value="F:RNA binding"/>
    <property type="evidence" value="ECO:0007669"/>
    <property type="project" value="InterPro"/>
</dbReference>
<dbReference type="PANTHER" id="PTHR47926">
    <property type="entry name" value="PENTATRICOPEPTIDE REPEAT-CONTAINING PROTEIN"/>
    <property type="match status" value="1"/>
</dbReference>
<dbReference type="FunFam" id="1.25.40.10:FF:000031">
    <property type="entry name" value="Pentatricopeptide repeat-containing protein mitochondrial"/>
    <property type="match status" value="1"/>
</dbReference>
<gene>
    <name evidence="4" type="primary">PCMP-H49_2</name>
    <name evidence="4" type="ORF">g.30755</name>
</gene>
<dbReference type="GO" id="GO:0009451">
    <property type="term" value="P:RNA modification"/>
    <property type="evidence" value="ECO:0007669"/>
    <property type="project" value="InterPro"/>
</dbReference>
<reference evidence="4" key="1">
    <citation type="submission" date="2015-07" db="EMBL/GenBank/DDBJ databases">
        <title>Transcriptome Assembly of Anthurium amnicola.</title>
        <authorList>
            <person name="Suzuki J."/>
        </authorList>
    </citation>
    <scope>NUCLEOTIDE SEQUENCE</scope>
</reference>
<feature type="repeat" description="PPR" evidence="2">
    <location>
        <begin position="137"/>
        <end position="171"/>
    </location>
</feature>
<dbReference type="InterPro" id="IPR046960">
    <property type="entry name" value="PPR_At4g14850-like_plant"/>
</dbReference>
<evidence type="ECO:0000259" key="3">
    <source>
        <dbReference type="Pfam" id="PF14432"/>
    </source>
</evidence>
<proteinExistence type="predicted"/>
<sequence>MKLPNIFSFPRNSLFVVHRRKPSFASMAAAAERNTTRHGVSSPSPSRASVLSRLVGTDNLEEARRVFDGILPFPDVYHYTIMITGYARAGRLREALRLFEAMPARDLASWNSMVKGCFECGDLLRARHIFDQMPERNAISWTTMLDGLARARRIGEAEELFWSMPLRDVVAWNSMIFGYCQNGRTADAHVLFKKMPCPNVISWTTMIGGMEKNGKSEEAQRLFQRMSASGVKPTSSTFACVLTACTNLKDLGVGSQVHGMVVKLGCLHDSFVSASLVTFYAACKLIDNACKVFLEDGHKTVVTWTALLTGYCSNGRYHNALDLLNEMMLAGVKPNQSTFTSALNSCCELEDLDKGKVIHASTVKVGLDVDEFVGNSLIVLYSKCGDMDDALAVFDSLSTRNLVSWNSVIVGCAQNGWGQCALKLYEDMSANLVRPDEITYVGLLTACSHSGMLEKGKHFFHLLNQEPYIKVNLEHYVCMVDILGRSGNFDEAEDFINNMMPLKYNSTVWLALLSACRVHSNVEAAGRIAQYIFDLDPHNSAAYVLLSNVHASLGRWNDVSQIRTIMKFRGTVKIPGYSWITLKGSKHGFVCGDMSHPLRKELYRMLDWLAGKLKESGYVTDKRFALHDVDDEQKDVILSLHSEKLAVAFGLINTVEGSVIRVMKNIRVCGDCHSAIKLISKIVNREIVLRDPSRFHHFSNGSCSCGDYW</sequence>
<feature type="repeat" description="PPR" evidence="2">
    <location>
        <begin position="75"/>
        <end position="109"/>
    </location>
</feature>
<accession>A0A1D1ZJZ1</accession>
<evidence type="ECO:0000313" key="4">
    <source>
        <dbReference type="EMBL" id="JAT67284.1"/>
    </source>
</evidence>
<dbReference type="Pfam" id="PF20431">
    <property type="entry name" value="E_motif"/>
    <property type="match status" value="1"/>
</dbReference>
<dbReference type="PANTHER" id="PTHR47926:SF533">
    <property type="entry name" value="DYW DOMAIN-CONTAINING PROTEIN"/>
    <property type="match status" value="1"/>
</dbReference>
<dbReference type="Pfam" id="PF13041">
    <property type="entry name" value="PPR_2"/>
    <property type="match status" value="3"/>
</dbReference>
<dbReference type="SUPFAM" id="SSF48452">
    <property type="entry name" value="TPR-like"/>
    <property type="match status" value="1"/>
</dbReference>
<feature type="domain" description="DYW" evidence="3">
    <location>
        <begin position="617"/>
        <end position="709"/>
    </location>
</feature>
<evidence type="ECO:0000256" key="1">
    <source>
        <dbReference type="ARBA" id="ARBA00022737"/>
    </source>
</evidence>
<dbReference type="NCBIfam" id="TIGR00756">
    <property type="entry name" value="PPR"/>
    <property type="match status" value="7"/>
</dbReference>
<feature type="repeat" description="PPR" evidence="2">
    <location>
        <begin position="300"/>
        <end position="334"/>
    </location>
</feature>
<dbReference type="EMBL" id="GDJX01000652">
    <property type="protein sequence ID" value="JAT67284.1"/>
    <property type="molecule type" value="Transcribed_RNA"/>
</dbReference>
<dbReference type="Gene3D" id="1.25.40.10">
    <property type="entry name" value="Tetratricopeptide repeat domain"/>
    <property type="match status" value="5"/>
</dbReference>
<dbReference type="Pfam" id="PF01535">
    <property type="entry name" value="PPR"/>
    <property type="match status" value="4"/>
</dbReference>
<dbReference type="AlphaFoldDB" id="A0A1D1ZJZ1"/>
<dbReference type="PROSITE" id="PS51375">
    <property type="entry name" value="PPR"/>
    <property type="match status" value="5"/>
</dbReference>
<name>A0A1D1ZJZ1_9ARAE</name>